<dbReference type="InterPro" id="IPR010997">
    <property type="entry name" value="HRDC-like_sf"/>
</dbReference>
<reference evidence="8 9" key="1">
    <citation type="submission" date="2018-01" db="EMBL/GenBank/DDBJ databases">
        <title>Whole genome sequencing of Histamine producing bacteria.</title>
        <authorList>
            <person name="Butler K."/>
        </authorList>
    </citation>
    <scope>NUCLEOTIDE SEQUENCE [LARGE SCALE GENOMIC DNA]</scope>
    <source>
        <strain evidence="8 9">DSM 24669</strain>
    </source>
</reference>
<comment type="similarity">
    <text evidence="6">Belongs to the RNase D family.</text>
</comment>
<dbReference type="PROSITE" id="PS50967">
    <property type="entry name" value="HRDC"/>
    <property type="match status" value="1"/>
</dbReference>
<dbReference type="InterPro" id="IPR002121">
    <property type="entry name" value="HRDC_dom"/>
</dbReference>
<comment type="cofactor">
    <cofactor evidence="6">
        <name>a divalent metal cation</name>
        <dbReference type="ChEBI" id="CHEBI:60240"/>
    </cofactor>
</comment>
<feature type="domain" description="HRDC" evidence="7">
    <location>
        <begin position="210"/>
        <end position="289"/>
    </location>
</feature>
<keyword evidence="5 6" id="KW-0269">Exonuclease</keyword>
<gene>
    <name evidence="6 8" type="primary">rnd</name>
    <name evidence="8" type="ORF">C9I94_01625</name>
</gene>
<evidence type="ECO:0000256" key="4">
    <source>
        <dbReference type="ARBA" id="ARBA00022801"/>
    </source>
</evidence>
<dbReference type="Proteomes" id="UP000240481">
    <property type="component" value="Unassembled WGS sequence"/>
</dbReference>
<dbReference type="InterPro" id="IPR012337">
    <property type="entry name" value="RNaseH-like_sf"/>
</dbReference>
<keyword evidence="2 6" id="KW-0819">tRNA processing</keyword>
<dbReference type="Pfam" id="PF00570">
    <property type="entry name" value="HRDC"/>
    <property type="match status" value="1"/>
</dbReference>
<comment type="caution">
    <text evidence="8">The sequence shown here is derived from an EMBL/GenBank/DDBJ whole genome shotgun (WGS) entry which is preliminary data.</text>
</comment>
<dbReference type="SUPFAM" id="SSF53098">
    <property type="entry name" value="Ribonuclease H-like"/>
    <property type="match status" value="1"/>
</dbReference>
<dbReference type="GO" id="GO:0000166">
    <property type="term" value="F:nucleotide binding"/>
    <property type="evidence" value="ECO:0007669"/>
    <property type="project" value="InterPro"/>
</dbReference>
<dbReference type="EC" id="3.1.13.5" evidence="6"/>
<dbReference type="PANTHER" id="PTHR47649">
    <property type="entry name" value="RIBONUCLEASE D"/>
    <property type="match status" value="1"/>
</dbReference>
<dbReference type="GO" id="GO:0003676">
    <property type="term" value="F:nucleic acid binding"/>
    <property type="evidence" value="ECO:0007669"/>
    <property type="project" value="InterPro"/>
</dbReference>
<dbReference type="Pfam" id="PF01612">
    <property type="entry name" value="DNA_pol_A_exo1"/>
    <property type="match status" value="1"/>
</dbReference>
<organism evidence="8 9">
    <name type="scientific">Photobacterium swingsii</name>
    <dbReference type="NCBI Taxonomy" id="680026"/>
    <lineage>
        <taxon>Bacteria</taxon>
        <taxon>Pseudomonadati</taxon>
        <taxon>Pseudomonadota</taxon>
        <taxon>Gammaproteobacteria</taxon>
        <taxon>Vibrionales</taxon>
        <taxon>Vibrionaceae</taxon>
        <taxon>Photobacterium</taxon>
    </lineage>
</organism>
<dbReference type="GO" id="GO:0005737">
    <property type="term" value="C:cytoplasm"/>
    <property type="evidence" value="ECO:0007669"/>
    <property type="project" value="UniProtKB-SubCell"/>
</dbReference>
<comment type="subcellular location">
    <subcellularLocation>
        <location evidence="6">Cytoplasm</location>
    </subcellularLocation>
</comment>
<dbReference type="GO" id="GO:0033890">
    <property type="term" value="F:ribonuclease D activity"/>
    <property type="evidence" value="ECO:0007669"/>
    <property type="project" value="UniProtKB-UniRule"/>
</dbReference>
<evidence type="ECO:0000256" key="5">
    <source>
        <dbReference type="ARBA" id="ARBA00022839"/>
    </source>
</evidence>
<dbReference type="InterPro" id="IPR002562">
    <property type="entry name" value="3'-5'_exonuclease_dom"/>
</dbReference>
<dbReference type="HAMAP" id="MF_01899">
    <property type="entry name" value="RNase_D"/>
    <property type="match status" value="1"/>
</dbReference>
<dbReference type="GO" id="GO:0008408">
    <property type="term" value="F:3'-5' exonuclease activity"/>
    <property type="evidence" value="ECO:0007669"/>
    <property type="project" value="InterPro"/>
</dbReference>
<proteinExistence type="inferred from homology"/>
<evidence type="ECO:0000256" key="2">
    <source>
        <dbReference type="ARBA" id="ARBA00022694"/>
    </source>
</evidence>
<dbReference type="InterPro" id="IPR006292">
    <property type="entry name" value="RNase_D"/>
</dbReference>
<evidence type="ECO:0000256" key="3">
    <source>
        <dbReference type="ARBA" id="ARBA00022722"/>
    </source>
</evidence>
<dbReference type="InterPro" id="IPR051086">
    <property type="entry name" value="RNase_D-like"/>
</dbReference>
<keyword evidence="4 6" id="KW-0378">Hydrolase</keyword>
<dbReference type="InterPro" id="IPR044876">
    <property type="entry name" value="HRDC_dom_sf"/>
</dbReference>
<evidence type="ECO:0000256" key="6">
    <source>
        <dbReference type="HAMAP-Rule" id="MF_01899"/>
    </source>
</evidence>
<evidence type="ECO:0000259" key="7">
    <source>
        <dbReference type="PROSITE" id="PS50967"/>
    </source>
</evidence>
<name>A0A2T3PC08_9GAMM</name>
<dbReference type="NCBIfam" id="TIGR01388">
    <property type="entry name" value="rnd"/>
    <property type="match status" value="1"/>
</dbReference>
<dbReference type="AlphaFoldDB" id="A0A2T3PC08"/>
<protein>
    <recommendedName>
        <fullName evidence="6">Ribonuclease D</fullName>
        <shortName evidence="6">RNase D</shortName>
        <ecNumber evidence="6">3.1.13.5</ecNumber>
    </recommendedName>
</protein>
<dbReference type="CDD" id="cd06142">
    <property type="entry name" value="RNaseD_exo"/>
    <property type="match status" value="1"/>
</dbReference>
<comment type="function">
    <text evidence="6">Exonuclease involved in the 3' processing of various precursor tRNAs. Initiates hydrolysis at the 3'-terminus of an RNA molecule and releases 5'-mononucleotides.</text>
</comment>
<sequence>MKFEIITTTERLTTVCEQAATQQYVMLDTEFVRTRTLYPKLGLVQLFDGTTLSLIDPIAIEEMEPLWALLRDQSVTKVLHACGEDLEVFQHYAGCLPVPMLDTQLMAAFLGHGISTGFGALVSEYVGVDLEKGEARTNWMARPLTDKQLDYAAADVYYLKPLFETLLTKVQEKGRVAALEDECASLMLKRTQQTDPDKAYLDIKNAWQLNPQQLAVLQKLAKWRVLEARKRDLALNFVVKELSLWKVARYNIKSKAMMLREEFDEREVQRHAGRLVKMVFDTEDMNPADYPEKIVRLVDLSGYKQLVKKIKDEVTKVEAETGLASEFLASKKQINQLISWAWKNERPQDKKPEMLKTWRQPLFEARVLPLLDR</sequence>
<dbReference type="Gene3D" id="3.30.420.10">
    <property type="entry name" value="Ribonuclease H-like superfamily/Ribonuclease H"/>
    <property type="match status" value="1"/>
</dbReference>
<keyword evidence="9" id="KW-1185">Reference proteome</keyword>
<evidence type="ECO:0000256" key="1">
    <source>
        <dbReference type="ARBA" id="ARBA00022490"/>
    </source>
</evidence>
<dbReference type="EMBL" id="PYLZ01000001">
    <property type="protein sequence ID" value="PSW26707.1"/>
    <property type="molecule type" value="Genomic_DNA"/>
</dbReference>
<keyword evidence="3 6" id="KW-0540">Nuclease</keyword>
<dbReference type="Pfam" id="PF21293">
    <property type="entry name" value="RNAseD_HRDC_C"/>
    <property type="match status" value="1"/>
</dbReference>
<dbReference type="InterPro" id="IPR036397">
    <property type="entry name" value="RNaseH_sf"/>
</dbReference>
<dbReference type="SMART" id="SM00474">
    <property type="entry name" value="35EXOc"/>
    <property type="match status" value="1"/>
</dbReference>
<dbReference type="RefSeq" id="WP_107302351.1">
    <property type="nucleotide sequence ID" value="NZ_AP024852.1"/>
</dbReference>
<dbReference type="GO" id="GO:0042780">
    <property type="term" value="P:tRNA 3'-end processing"/>
    <property type="evidence" value="ECO:0007669"/>
    <property type="project" value="UniProtKB-UniRule"/>
</dbReference>
<dbReference type="OrthoDB" id="9800549at2"/>
<evidence type="ECO:0000313" key="9">
    <source>
        <dbReference type="Proteomes" id="UP000240481"/>
    </source>
</evidence>
<dbReference type="SUPFAM" id="SSF47819">
    <property type="entry name" value="HRDC-like"/>
    <property type="match status" value="2"/>
</dbReference>
<comment type="catalytic activity">
    <reaction evidence="6">
        <text>Exonucleolytic cleavage that removes extra residues from the 3'-terminus of tRNA to produce 5'-mononucleotides.</text>
        <dbReference type="EC" id="3.1.13.5"/>
    </reaction>
</comment>
<keyword evidence="1 6" id="KW-0963">Cytoplasm</keyword>
<accession>A0A2T3PC08</accession>
<dbReference type="PANTHER" id="PTHR47649:SF1">
    <property type="entry name" value="RIBONUCLEASE D"/>
    <property type="match status" value="1"/>
</dbReference>
<dbReference type="Gene3D" id="1.10.150.80">
    <property type="entry name" value="HRDC domain"/>
    <property type="match status" value="2"/>
</dbReference>
<evidence type="ECO:0000313" key="8">
    <source>
        <dbReference type="EMBL" id="PSW26707.1"/>
    </source>
</evidence>
<dbReference type="InterPro" id="IPR048579">
    <property type="entry name" value="RNAseD_HRDC_C"/>
</dbReference>